<dbReference type="EMBL" id="SBJO01000332">
    <property type="protein sequence ID" value="KAF9761451.1"/>
    <property type="molecule type" value="Genomic_DNA"/>
</dbReference>
<name>A0A9P6KXY6_9MICR</name>
<dbReference type="Proteomes" id="UP000740883">
    <property type="component" value="Unassembled WGS sequence"/>
</dbReference>
<gene>
    <name evidence="1" type="ORF">NGRA_2638</name>
</gene>
<proteinExistence type="predicted"/>
<keyword evidence="2" id="KW-1185">Reference proteome</keyword>
<accession>A0A9P6KXY6</accession>
<protein>
    <submittedName>
        <fullName evidence="1">Uncharacterized protein</fullName>
    </submittedName>
</protein>
<reference evidence="1 2" key="1">
    <citation type="journal article" date="2020" name="Genome Biol. Evol.">
        <title>Comparative genomics of strictly vertically transmitted, feminizing microsporidia endosymbionts of amphipod crustaceans.</title>
        <authorList>
            <person name="Cormier A."/>
            <person name="Chebbi M.A."/>
            <person name="Giraud I."/>
            <person name="Wattier R."/>
            <person name="Teixeira M."/>
            <person name="Gilbert C."/>
            <person name="Rigaud T."/>
            <person name="Cordaux R."/>
        </authorList>
    </citation>
    <scope>NUCLEOTIDE SEQUENCE [LARGE SCALE GENOMIC DNA]</scope>
    <source>
        <strain evidence="1 2">Ou3-Ou53</strain>
    </source>
</reference>
<dbReference type="AlphaFoldDB" id="A0A9P6KXY6"/>
<comment type="caution">
    <text evidence="1">The sequence shown here is derived from an EMBL/GenBank/DDBJ whole genome shotgun (WGS) entry which is preliminary data.</text>
</comment>
<evidence type="ECO:0000313" key="2">
    <source>
        <dbReference type="Proteomes" id="UP000740883"/>
    </source>
</evidence>
<sequence>MNELKDLSFDMATVAKSISEFSGEEDVDVGVWLKEVRLMASLVEMSEDLIVKLISLKLRGKARTYLVSLSNLNLAVLTEGLKKRFASTKTTDETLERFLAT</sequence>
<evidence type="ECO:0000313" key="1">
    <source>
        <dbReference type="EMBL" id="KAF9761451.1"/>
    </source>
</evidence>
<feature type="non-terminal residue" evidence="1">
    <location>
        <position position="101"/>
    </location>
</feature>
<organism evidence="1 2">
    <name type="scientific">Nosema granulosis</name>
    <dbReference type="NCBI Taxonomy" id="83296"/>
    <lineage>
        <taxon>Eukaryota</taxon>
        <taxon>Fungi</taxon>
        <taxon>Fungi incertae sedis</taxon>
        <taxon>Microsporidia</taxon>
        <taxon>Nosematidae</taxon>
        <taxon>Nosema</taxon>
    </lineage>
</organism>